<dbReference type="GO" id="GO:0006506">
    <property type="term" value="P:GPI anchor biosynthetic process"/>
    <property type="evidence" value="ECO:0007669"/>
    <property type="project" value="UniProtKB-UniPathway"/>
</dbReference>
<dbReference type="VEuPathDB" id="FungiDB:M747DRAFT_335356"/>
<evidence type="ECO:0000256" key="9">
    <source>
        <dbReference type="SAM" id="Phobius"/>
    </source>
</evidence>
<evidence type="ECO:0000256" key="8">
    <source>
        <dbReference type="SAM" id="MobiDB-lite"/>
    </source>
</evidence>
<comment type="subcellular location">
    <subcellularLocation>
        <location evidence="1">Endoplasmic reticulum membrane</location>
        <topology evidence="1">Multi-pass membrane protein</topology>
    </subcellularLocation>
</comment>
<evidence type="ECO:0000256" key="4">
    <source>
        <dbReference type="ARBA" id="ARBA00022692"/>
    </source>
</evidence>
<feature type="region of interest" description="Disordered" evidence="8">
    <location>
        <begin position="1"/>
        <end position="29"/>
    </location>
</feature>
<accession>A0A100IUI8</accession>
<dbReference type="VEuPathDB" id="FungiDB:An10g00480"/>
<gene>
    <name evidence="10" type="ORF">ABL_10265</name>
</gene>
<protein>
    <submittedName>
        <fullName evidence="10">GPI-anchor biosynthesis protein</fullName>
    </submittedName>
</protein>
<feature type="transmembrane region" description="Helical" evidence="9">
    <location>
        <begin position="197"/>
        <end position="218"/>
    </location>
</feature>
<dbReference type="VEuPathDB" id="FungiDB:ATCC64974_63510"/>
<keyword evidence="6 9" id="KW-1133">Transmembrane helix</keyword>
<comment type="caution">
    <text evidence="10">The sequence shown here is derived from an EMBL/GenBank/DDBJ whole genome shotgun (WGS) entry which is preliminary data.</text>
</comment>
<evidence type="ECO:0000256" key="3">
    <source>
        <dbReference type="ARBA" id="ARBA00022502"/>
    </source>
</evidence>
<name>A0A100IUI8_ASPNG</name>
<dbReference type="AlphaFoldDB" id="A0A100IUI8"/>
<evidence type="ECO:0000313" key="10">
    <source>
        <dbReference type="EMBL" id="GAQ47604.1"/>
    </source>
</evidence>
<dbReference type="UniPathway" id="UPA00196"/>
<organism evidence="10 11">
    <name type="scientific">Aspergillus niger</name>
    <dbReference type="NCBI Taxonomy" id="5061"/>
    <lineage>
        <taxon>Eukaryota</taxon>
        <taxon>Fungi</taxon>
        <taxon>Dikarya</taxon>
        <taxon>Ascomycota</taxon>
        <taxon>Pezizomycotina</taxon>
        <taxon>Eurotiomycetes</taxon>
        <taxon>Eurotiomycetidae</taxon>
        <taxon>Eurotiales</taxon>
        <taxon>Aspergillaceae</taxon>
        <taxon>Aspergillus</taxon>
        <taxon>Aspergillus subgen. Circumdati</taxon>
    </lineage>
</organism>
<keyword evidence="5" id="KW-0256">Endoplasmic reticulum</keyword>
<dbReference type="OMA" id="WQRWPVT"/>
<feature type="transmembrane region" description="Helical" evidence="9">
    <location>
        <begin position="265"/>
        <end position="287"/>
    </location>
</feature>
<evidence type="ECO:0000256" key="2">
    <source>
        <dbReference type="ARBA" id="ARBA00004687"/>
    </source>
</evidence>
<comment type="pathway">
    <text evidence="2">Glycolipid biosynthesis; glycosylphosphatidylinositol-anchor biosynthesis.</text>
</comment>
<evidence type="ECO:0000313" key="11">
    <source>
        <dbReference type="Proteomes" id="UP000068243"/>
    </source>
</evidence>
<feature type="compositionally biased region" description="Polar residues" evidence="8">
    <location>
        <begin position="9"/>
        <end position="24"/>
    </location>
</feature>
<evidence type="ECO:0000256" key="1">
    <source>
        <dbReference type="ARBA" id="ARBA00004477"/>
    </source>
</evidence>
<dbReference type="InterPro" id="IPR009580">
    <property type="entry name" value="GPI_biosynthesis_protein_Pig-F"/>
</dbReference>
<reference evidence="11" key="1">
    <citation type="journal article" date="2016" name="Genome Announc.">
        <title>Draft genome sequence of Aspergillus niger strain An76.</title>
        <authorList>
            <person name="Gong W."/>
            <person name="Cheng Z."/>
            <person name="Zhang H."/>
            <person name="Liu L."/>
            <person name="Gao P."/>
            <person name="Wang L."/>
        </authorList>
    </citation>
    <scope>NUCLEOTIDE SEQUENCE [LARGE SCALE GENOMIC DNA]</scope>
    <source>
        <strain evidence="11">An76</strain>
    </source>
</reference>
<dbReference type="OrthoDB" id="17366at2759"/>
<keyword evidence="7 9" id="KW-0472">Membrane</keyword>
<keyword evidence="4 9" id="KW-0812">Transmembrane</keyword>
<evidence type="ECO:0000256" key="7">
    <source>
        <dbReference type="ARBA" id="ARBA00023136"/>
    </source>
</evidence>
<proteinExistence type="predicted"/>
<dbReference type="GO" id="GO:0005789">
    <property type="term" value="C:endoplasmic reticulum membrane"/>
    <property type="evidence" value="ECO:0007669"/>
    <property type="project" value="UniProtKB-SubCell"/>
</dbReference>
<evidence type="ECO:0000256" key="5">
    <source>
        <dbReference type="ARBA" id="ARBA00022824"/>
    </source>
</evidence>
<dbReference type="VEuPathDB" id="FungiDB:ASPNIDRAFT2_1216584"/>
<dbReference type="Pfam" id="PF06699">
    <property type="entry name" value="PIG-F"/>
    <property type="match status" value="1"/>
</dbReference>
<dbReference type="Proteomes" id="UP000068243">
    <property type="component" value="Unassembled WGS sequence"/>
</dbReference>
<keyword evidence="3" id="KW-0337">GPI-anchor biosynthesis</keyword>
<feature type="region of interest" description="Disordered" evidence="8">
    <location>
        <begin position="97"/>
        <end position="155"/>
    </location>
</feature>
<evidence type="ECO:0000256" key="6">
    <source>
        <dbReference type="ARBA" id="ARBA00022989"/>
    </source>
</evidence>
<feature type="compositionally biased region" description="Low complexity" evidence="8">
    <location>
        <begin position="97"/>
        <end position="130"/>
    </location>
</feature>
<feature type="transmembrane region" description="Helical" evidence="9">
    <location>
        <begin position="168"/>
        <end position="191"/>
    </location>
</feature>
<feature type="transmembrane region" description="Helical" evidence="9">
    <location>
        <begin position="238"/>
        <end position="259"/>
    </location>
</feature>
<dbReference type="EMBL" id="BCMY01000032">
    <property type="protein sequence ID" value="GAQ47604.1"/>
    <property type="molecule type" value="Genomic_DNA"/>
</dbReference>
<sequence length="308" mass="31743">MASPPPSPLTTNSAASAPPDTSNKPAAPPVNILPTQLATTYSYIHPAALLSAFAARFPALVNDPVSEMAQQLPFLALAHVAYVMICLPAAGSSDSATTAAAATPTSPSTPTATAATSSASSTTTTTGSTTNGNVILRPGRVGRRRTKDSSSSSSSTASAIRGRVVASLLSLTLTTLLATPVLSILLILFGAPFTTHHAQTVLCAAHMAILSSLALVYVHGVDGNVWKEVWGAKRPGDVVWGGALGTCVGAWLGAVPVPLDWDRPWQAYPITLLTGAYVGFVLGSVLGRSVLFGIRVRFEEGEDVKKVD</sequence>